<keyword evidence="1" id="KW-0812">Transmembrane</keyword>
<keyword evidence="1" id="KW-0472">Membrane</keyword>
<evidence type="ECO:0000313" key="2">
    <source>
        <dbReference type="EMBL" id="RHX83627.1"/>
    </source>
</evidence>
<proteinExistence type="predicted"/>
<gene>
    <name evidence="2" type="ORF">DLM75_23870</name>
</gene>
<protein>
    <submittedName>
        <fullName evidence="2">Uncharacterized protein</fullName>
    </submittedName>
</protein>
<feature type="transmembrane region" description="Helical" evidence="1">
    <location>
        <begin position="14"/>
        <end position="32"/>
    </location>
</feature>
<feature type="transmembrane region" description="Helical" evidence="1">
    <location>
        <begin position="119"/>
        <end position="140"/>
    </location>
</feature>
<dbReference type="EMBL" id="QHCT01000020">
    <property type="protein sequence ID" value="RHX83627.1"/>
    <property type="molecule type" value="Genomic_DNA"/>
</dbReference>
<reference evidence="3" key="1">
    <citation type="submission" date="2018-05" db="EMBL/GenBank/DDBJ databases">
        <title>Leptospira yasudae sp. nov. and Leptospira stimsonii sp. nov., two pathogenic species of the genus Leptospira isolated from environmental sources.</title>
        <authorList>
            <person name="Casanovas-Massana A."/>
            <person name="Hamond C."/>
            <person name="Santos L.A."/>
            <person name="Hacker K.P."/>
            <person name="Balassiano I."/>
            <person name="Medeiros M.A."/>
            <person name="Reis M.G."/>
            <person name="Ko A.I."/>
            <person name="Wunder E.A."/>
        </authorList>
    </citation>
    <scope>NUCLEOTIDE SEQUENCE [LARGE SCALE GENOMIC DNA]</scope>
    <source>
        <strain evidence="3">Yale</strain>
    </source>
</reference>
<organism evidence="2 3">
    <name type="scientific">Leptospira stimsonii</name>
    <dbReference type="NCBI Taxonomy" id="2202203"/>
    <lineage>
        <taxon>Bacteria</taxon>
        <taxon>Pseudomonadati</taxon>
        <taxon>Spirochaetota</taxon>
        <taxon>Spirochaetia</taxon>
        <taxon>Leptospirales</taxon>
        <taxon>Leptospiraceae</taxon>
        <taxon>Leptospira</taxon>
    </lineage>
</organism>
<dbReference type="AlphaFoldDB" id="A0A396YQ26"/>
<evidence type="ECO:0000313" key="3">
    <source>
        <dbReference type="Proteomes" id="UP000265798"/>
    </source>
</evidence>
<comment type="caution">
    <text evidence="2">The sequence shown here is derived from an EMBL/GenBank/DDBJ whole genome shotgun (WGS) entry which is preliminary data.</text>
</comment>
<feature type="transmembrane region" description="Helical" evidence="1">
    <location>
        <begin position="75"/>
        <end position="98"/>
    </location>
</feature>
<keyword evidence="1" id="KW-1133">Transmembrane helix</keyword>
<dbReference type="Proteomes" id="UP000265798">
    <property type="component" value="Unassembled WGS sequence"/>
</dbReference>
<feature type="transmembrane region" description="Helical" evidence="1">
    <location>
        <begin position="44"/>
        <end position="63"/>
    </location>
</feature>
<evidence type="ECO:0000256" key="1">
    <source>
        <dbReference type="SAM" id="Phobius"/>
    </source>
</evidence>
<accession>A0A396YQ26</accession>
<sequence length="143" mass="16714">MLLLAHTFIINEEVSLGLYILIKYIANFWIAYRLRKYYEVKKETITIQAIVVTISDYLYFPIVSHLELFNIGRELLMMLTIYGLLKGIVWAIIITFFIKTEIEEKDNILDKISSWAFGVFLSIFSDLAIAVPVIWVGFYFQSL</sequence>
<name>A0A396YQ26_9LEPT</name>